<dbReference type="Pfam" id="PF12849">
    <property type="entry name" value="PBP_like_2"/>
    <property type="match status" value="1"/>
</dbReference>
<evidence type="ECO:0000313" key="2">
    <source>
        <dbReference type="EMBL" id="HCE17910.1"/>
    </source>
</evidence>
<dbReference type="PROSITE" id="PS51257">
    <property type="entry name" value="PROKAR_LIPOPROTEIN"/>
    <property type="match status" value="1"/>
</dbReference>
<sequence length="310" mass="33451">MSFRAGCIVKETIKRCLLLGLLSTFFLACDSLPIAKKNLVTSAPPMPTSTDGGSPVLILATTTSTQDSGLLDVLLPIFQEETGYLVKTVAVGTGQALRMGMEGNADVLLVHAPDSELDFMREGYGKDRALVMHNDFVLLGPENDPAGIQYAQDAAGALRAIAHAGAVFLSRGDGSGTYARELQLWKQAGIDPRNQPWYLESGQGMGATLMIAEQKLAYTLCDRGTYLAYRGNLSLKILFENDPTLLNVYHVITVNPQKWPMVNYTGALAFLNYLTRPSTQAIIGSFGVEQFGEPLFIPDAGKNEAESGLP</sequence>
<dbReference type="InterPro" id="IPR024370">
    <property type="entry name" value="PBP_domain"/>
</dbReference>
<dbReference type="Gene3D" id="3.40.190.10">
    <property type="entry name" value="Periplasmic binding protein-like II"/>
    <property type="match status" value="2"/>
</dbReference>
<dbReference type="Proteomes" id="UP000264141">
    <property type="component" value="Unassembled WGS sequence"/>
</dbReference>
<dbReference type="STRING" id="229919.GCA_001050195_02528"/>
<proteinExistence type="predicted"/>
<dbReference type="PANTHER" id="PTHR37945:SF1">
    <property type="entry name" value="EXTRACELLULAR TUNGSTATE BINDING PROTEIN"/>
    <property type="match status" value="1"/>
</dbReference>
<dbReference type="SUPFAM" id="SSF53850">
    <property type="entry name" value="Periplasmic binding protein-like II"/>
    <property type="match status" value="1"/>
</dbReference>
<reference evidence="2 3" key="1">
    <citation type="journal article" date="2018" name="Nat. Biotechnol.">
        <title>A standardized bacterial taxonomy based on genome phylogeny substantially revises the tree of life.</title>
        <authorList>
            <person name="Parks D.H."/>
            <person name="Chuvochina M."/>
            <person name="Waite D.W."/>
            <person name="Rinke C."/>
            <person name="Skarshewski A."/>
            <person name="Chaumeil P.A."/>
            <person name="Hugenholtz P."/>
        </authorList>
    </citation>
    <scope>NUCLEOTIDE SEQUENCE [LARGE SCALE GENOMIC DNA]</scope>
    <source>
        <strain evidence="2">UBA8781</strain>
    </source>
</reference>
<dbReference type="EMBL" id="DPBP01000033">
    <property type="protein sequence ID" value="HCE17910.1"/>
    <property type="molecule type" value="Genomic_DNA"/>
</dbReference>
<dbReference type="PANTHER" id="PTHR37945">
    <property type="entry name" value="EXTRACELLULAR TUNGSTATE BINDING PROTEIN"/>
    <property type="match status" value="1"/>
</dbReference>
<organism evidence="2 3">
    <name type="scientific">Anaerolinea thermolimosa</name>
    <dbReference type="NCBI Taxonomy" id="229919"/>
    <lineage>
        <taxon>Bacteria</taxon>
        <taxon>Bacillati</taxon>
        <taxon>Chloroflexota</taxon>
        <taxon>Anaerolineae</taxon>
        <taxon>Anaerolineales</taxon>
        <taxon>Anaerolineaceae</taxon>
        <taxon>Anaerolinea</taxon>
    </lineage>
</organism>
<comment type="caution">
    <text evidence="2">The sequence shown here is derived from an EMBL/GenBank/DDBJ whole genome shotgun (WGS) entry which is preliminary data.</text>
</comment>
<accession>A0A3D1JH50</accession>
<name>A0A3D1JH50_9CHLR</name>
<dbReference type="InterPro" id="IPR052738">
    <property type="entry name" value="ABC-Tungstate_binding"/>
</dbReference>
<evidence type="ECO:0000259" key="1">
    <source>
        <dbReference type="Pfam" id="PF12849"/>
    </source>
</evidence>
<gene>
    <name evidence="2" type="ORF">DEQ80_08635</name>
</gene>
<evidence type="ECO:0000313" key="3">
    <source>
        <dbReference type="Proteomes" id="UP000264141"/>
    </source>
</evidence>
<protein>
    <submittedName>
        <fullName evidence="2">Tungsten ABC transporter substrate-binding protein</fullName>
    </submittedName>
</protein>
<feature type="domain" description="PBP" evidence="1">
    <location>
        <begin position="50"/>
        <end position="276"/>
    </location>
</feature>
<dbReference type="AlphaFoldDB" id="A0A3D1JH50"/>